<organism evidence="3 4">
    <name type="scientific">Periconia macrospinosa</name>
    <dbReference type="NCBI Taxonomy" id="97972"/>
    <lineage>
        <taxon>Eukaryota</taxon>
        <taxon>Fungi</taxon>
        <taxon>Dikarya</taxon>
        <taxon>Ascomycota</taxon>
        <taxon>Pezizomycotina</taxon>
        <taxon>Dothideomycetes</taxon>
        <taxon>Pleosporomycetidae</taxon>
        <taxon>Pleosporales</taxon>
        <taxon>Massarineae</taxon>
        <taxon>Periconiaceae</taxon>
        <taxon>Periconia</taxon>
    </lineage>
</organism>
<evidence type="ECO:0000256" key="2">
    <source>
        <dbReference type="SAM" id="Phobius"/>
    </source>
</evidence>
<keyword evidence="2" id="KW-0812">Transmembrane</keyword>
<protein>
    <submittedName>
        <fullName evidence="3">Uncharacterized protein</fullName>
    </submittedName>
</protein>
<keyword evidence="4" id="KW-1185">Reference proteome</keyword>
<evidence type="ECO:0000313" key="4">
    <source>
        <dbReference type="Proteomes" id="UP000244855"/>
    </source>
</evidence>
<reference evidence="3 4" key="1">
    <citation type="journal article" date="2018" name="Sci. Rep.">
        <title>Comparative genomics provides insights into the lifestyle and reveals functional heterogeneity of dark septate endophytic fungi.</title>
        <authorList>
            <person name="Knapp D.G."/>
            <person name="Nemeth J.B."/>
            <person name="Barry K."/>
            <person name="Hainaut M."/>
            <person name="Henrissat B."/>
            <person name="Johnson J."/>
            <person name="Kuo A."/>
            <person name="Lim J.H.P."/>
            <person name="Lipzen A."/>
            <person name="Nolan M."/>
            <person name="Ohm R.A."/>
            <person name="Tamas L."/>
            <person name="Grigoriev I.V."/>
            <person name="Spatafora J.W."/>
            <person name="Nagy L.G."/>
            <person name="Kovacs G.M."/>
        </authorList>
    </citation>
    <scope>NUCLEOTIDE SEQUENCE [LARGE SCALE GENOMIC DNA]</scope>
    <source>
        <strain evidence="3 4">DSE2036</strain>
    </source>
</reference>
<accession>A0A2V1DYM4</accession>
<keyword evidence="2" id="KW-1133">Transmembrane helix</keyword>
<keyword evidence="2" id="KW-0472">Membrane</keyword>
<feature type="transmembrane region" description="Helical" evidence="2">
    <location>
        <begin position="162"/>
        <end position="184"/>
    </location>
</feature>
<feature type="region of interest" description="Disordered" evidence="1">
    <location>
        <begin position="244"/>
        <end position="276"/>
    </location>
</feature>
<sequence>MPTTTHHDPANPHRFQKSLSLLRKSLSDEERKVLNSLLSHTTLSFPNINTPPPTNTTPSNHQETLYLGLRPLSDPKKFAQEYATLHSSTTTPENEPPLITYHEREFSVPTSSHQLQPPFQTKTTFYKRTSTSLLRRPHLLDPPFCFLYFDPSSKTERREVKLILIALILYYFAVSGRSSAAFVWKGFKGCLRLALRGLAERRDWWAWVEGQTRRRRGEGGRLNEVARLVVPGEEEEEVEVLVDVDVDEEGERDDGRREGEGGDQGDQSEDVERMDEMEFMNMMTEILAVHEHDDGDSSGDYVDD</sequence>
<evidence type="ECO:0000313" key="3">
    <source>
        <dbReference type="EMBL" id="PVI03136.1"/>
    </source>
</evidence>
<dbReference type="Proteomes" id="UP000244855">
    <property type="component" value="Unassembled WGS sequence"/>
</dbReference>
<dbReference type="EMBL" id="KZ805335">
    <property type="protein sequence ID" value="PVI03136.1"/>
    <property type="molecule type" value="Genomic_DNA"/>
</dbReference>
<dbReference type="OrthoDB" id="3683952at2759"/>
<dbReference type="AlphaFoldDB" id="A0A2V1DYM4"/>
<name>A0A2V1DYM4_9PLEO</name>
<proteinExistence type="predicted"/>
<gene>
    <name evidence="3" type="ORF">DM02DRAFT_626179</name>
</gene>
<evidence type="ECO:0000256" key="1">
    <source>
        <dbReference type="SAM" id="MobiDB-lite"/>
    </source>
</evidence>